<reference evidence="1 2" key="1">
    <citation type="submission" date="2018-09" db="EMBL/GenBank/DDBJ databases">
        <title>Nocardia yunnanensis sp. nov., an actinomycete isolated from a soil sample.</title>
        <authorList>
            <person name="Zhang J."/>
        </authorList>
    </citation>
    <scope>NUCLEOTIDE SEQUENCE [LARGE SCALE GENOMIC DNA]</scope>
    <source>
        <strain evidence="1 2">CFHS0054</strain>
    </source>
</reference>
<sequence length="150" mass="16425">MVAEPEITVPVPVSEAFEVIADGWLFALWVVGATHIRDVDEGWPGIGTRIHHSVGLWPLTVEDTTTVVDVHPPHDIELEAALWPFGAARITMTLTEHTPGETTIRIAERAHRGPIGVLPGPLQDLMLVPRNEESLRRLAAIITGRQKQSG</sequence>
<keyword evidence="2" id="KW-1185">Reference proteome</keyword>
<dbReference type="Pfam" id="PF10604">
    <property type="entry name" value="Polyketide_cyc2"/>
    <property type="match status" value="1"/>
</dbReference>
<dbReference type="InterPro" id="IPR019587">
    <property type="entry name" value="Polyketide_cyclase/dehydratase"/>
</dbReference>
<dbReference type="OrthoDB" id="4483486at2"/>
<organism evidence="1 2">
    <name type="scientific">Nocardia yunnanensis</name>
    <dbReference type="NCBI Taxonomy" id="2382165"/>
    <lineage>
        <taxon>Bacteria</taxon>
        <taxon>Bacillati</taxon>
        <taxon>Actinomycetota</taxon>
        <taxon>Actinomycetes</taxon>
        <taxon>Mycobacteriales</taxon>
        <taxon>Nocardiaceae</taxon>
        <taxon>Nocardia</taxon>
    </lineage>
</organism>
<gene>
    <name evidence="1" type="ORF">D7D52_01745</name>
</gene>
<dbReference type="Gene3D" id="3.30.530.20">
    <property type="match status" value="1"/>
</dbReference>
<dbReference type="SUPFAM" id="SSF55961">
    <property type="entry name" value="Bet v1-like"/>
    <property type="match status" value="1"/>
</dbReference>
<accession>A0A386Z4T9</accession>
<dbReference type="AlphaFoldDB" id="A0A386Z4T9"/>
<name>A0A386Z4T9_9NOCA</name>
<dbReference type="InterPro" id="IPR023393">
    <property type="entry name" value="START-like_dom_sf"/>
</dbReference>
<dbReference type="KEGG" id="nyu:D7D52_01745"/>
<dbReference type="EMBL" id="CP032568">
    <property type="protein sequence ID" value="AYF72802.1"/>
    <property type="molecule type" value="Genomic_DNA"/>
</dbReference>
<dbReference type="Proteomes" id="UP000267164">
    <property type="component" value="Chromosome"/>
</dbReference>
<dbReference type="RefSeq" id="WP_120734745.1">
    <property type="nucleotide sequence ID" value="NZ_CP032568.1"/>
</dbReference>
<proteinExistence type="predicted"/>
<evidence type="ECO:0000313" key="1">
    <source>
        <dbReference type="EMBL" id="AYF72802.1"/>
    </source>
</evidence>
<dbReference type="CDD" id="cd07812">
    <property type="entry name" value="SRPBCC"/>
    <property type="match status" value="1"/>
</dbReference>
<protein>
    <submittedName>
        <fullName evidence="1">SRPBCC family protein</fullName>
    </submittedName>
</protein>
<evidence type="ECO:0000313" key="2">
    <source>
        <dbReference type="Proteomes" id="UP000267164"/>
    </source>
</evidence>